<dbReference type="InterPro" id="IPR003395">
    <property type="entry name" value="RecF/RecN/SMC_N"/>
</dbReference>
<evidence type="ECO:0000259" key="12">
    <source>
        <dbReference type="SMART" id="SM00968"/>
    </source>
</evidence>
<reference evidence="14" key="4">
    <citation type="submission" date="2025-05" db="UniProtKB">
        <authorList>
            <consortium name="Ensembl"/>
        </authorList>
    </citation>
    <scope>IDENTIFICATION</scope>
</reference>
<reference evidence="15" key="2">
    <citation type="journal article" date="2007" name="PLoS Biol.">
        <title>Survey sequencing and comparative analysis of the elephant shark (Callorhinchus milii) genome.</title>
        <authorList>
            <person name="Venkatesh B."/>
            <person name="Kirkness E.F."/>
            <person name="Loh Y.H."/>
            <person name="Halpern A.L."/>
            <person name="Lee A.P."/>
            <person name="Johnson J."/>
            <person name="Dandona N."/>
            <person name="Viswanathan L.D."/>
            <person name="Tay A."/>
            <person name="Venter J.C."/>
            <person name="Strausberg R.L."/>
            <person name="Brenner S."/>
        </authorList>
    </citation>
    <scope>NUCLEOTIDE SEQUENCE [LARGE SCALE GENOMIC DNA]</scope>
</reference>
<dbReference type="Gene3D" id="3.40.50.300">
    <property type="entry name" value="P-loop containing nucleotide triphosphate hydrolases"/>
    <property type="match status" value="2"/>
</dbReference>
<feature type="domain" description="SMC hinge" evidence="12">
    <location>
        <begin position="513"/>
        <end position="629"/>
    </location>
</feature>
<dbReference type="OrthoDB" id="413649at2759"/>
<dbReference type="InterPro" id="IPR010935">
    <property type="entry name" value="SMC_hinge"/>
</dbReference>
<dbReference type="GeneTree" id="ENSGT00940000157633"/>
<dbReference type="GO" id="GO:0005524">
    <property type="term" value="F:ATP binding"/>
    <property type="evidence" value="ECO:0007669"/>
    <property type="project" value="UniProtKB-KW"/>
</dbReference>
<dbReference type="Pfam" id="PF06470">
    <property type="entry name" value="SMC_hinge"/>
    <property type="match status" value="1"/>
</dbReference>
<dbReference type="OMA" id="YFRIKQD"/>
<evidence type="ECO:0000313" key="14">
    <source>
        <dbReference type="Ensembl" id="ENSCMIP00000033509.1"/>
    </source>
</evidence>
<dbReference type="PANTHER" id="PTHR18937">
    <property type="entry name" value="STRUCTURAL MAINTENANCE OF CHROMOSOMES SMC FAMILY MEMBER"/>
    <property type="match status" value="1"/>
</dbReference>
<dbReference type="FunFam" id="1.20.1060.20:FF:000001">
    <property type="entry name" value="Structural maintenance of chromosomes 1A"/>
    <property type="match status" value="1"/>
</dbReference>
<dbReference type="Gene3D" id="1.20.1060.20">
    <property type="match status" value="1"/>
</dbReference>
<keyword evidence="6" id="KW-0067">ATP-binding</keyword>
<dbReference type="CDD" id="cd03275">
    <property type="entry name" value="ABC_SMC1_euk"/>
    <property type="match status" value="2"/>
</dbReference>
<dbReference type="PIRSF" id="PIRSF005719">
    <property type="entry name" value="SMC"/>
    <property type="match status" value="1"/>
</dbReference>
<dbReference type="GO" id="GO:0016887">
    <property type="term" value="F:ATP hydrolysis activity"/>
    <property type="evidence" value="ECO:0007669"/>
    <property type="project" value="InterPro"/>
</dbReference>
<evidence type="ECO:0000256" key="1">
    <source>
        <dbReference type="ARBA" id="ARBA00004123"/>
    </source>
</evidence>
<evidence type="ECO:0000256" key="6">
    <source>
        <dbReference type="ARBA" id="ARBA00022840"/>
    </source>
</evidence>
<evidence type="ECO:0000256" key="4">
    <source>
        <dbReference type="ARBA" id="ARBA00022454"/>
    </source>
</evidence>
<keyword evidence="9" id="KW-0131">Cell cycle</keyword>
<dbReference type="InterPro" id="IPR028468">
    <property type="entry name" value="Smc1_ABC"/>
</dbReference>
<dbReference type="KEGG" id="cmk:103179412"/>
<keyword evidence="15" id="KW-1185">Reference proteome</keyword>
<dbReference type="GeneID" id="103179412"/>
<keyword evidence="7 11" id="KW-0175">Coiled coil</keyword>
<dbReference type="RefSeq" id="XP_007892887.1">
    <property type="nucleotide sequence ID" value="XM_007894696.2"/>
</dbReference>
<dbReference type="PANTHER" id="PTHR18937:SF147">
    <property type="entry name" value="STRUCTURAL MAINTENANCE OF CHROMOSOMES PROTEIN 1B"/>
    <property type="match status" value="1"/>
</dbReference>
<evidence type="ECO:0000256" key="3">
    <source>
        <dbReference type="ARBA" id="ARBA00005597"/>
    </source>
</evidence>
<dbReference type="SUPFAM" id="SSF52540">
    <property type="entry name" value="P-loop containing nucleoside triphosphate hydrolases"/>
    <property type="match status" value="1"/>
</dbReference>
<dbReference type="SMART" id="SM00968">
    <property type="entry name" value="SMC_hinge"/>
    <property type="match status" value="1"/>
</dbReference>
<evidence type="ECO:0000313" key="13">
    <source>
        <dbReference type="EMBL" id="AFO94129.1"/>
    </source>
</evidence>
<evidence type="ECO:0000256" key="2">
    <source>
        <dbReference type="ARBA" id="ARBA00004286"/>
    </source>
</evidence>
<feature type="coiled-coil region" evidence="11">
    <location>
        <begin position="312"/>
        <end position="490"/>
    </location>
</feature>
<dbReference type="Pfam" id="PF02463">
    <property type="entry name" value="SMC_N"/>
    <property type="match status" value="1"/>
</dbReference>
<dbReference type="GO" id="GO:0003677">
    <property type="term" value="F:DNA binding"/>
    <property type="evidence" value="ECO:0007669"/>
    <property type="project" value="TreeGrafter"/>
</dbReference>
<dbReference type="InterPro" id="IPR024704">
    <property type="entry name" value="SMC"/>
</dbReference>
<feature type="coiled-coil region" evidence="11">
    <location>
        <begin position="671"/>
        <end position="711"/>
    </location>
</feature>
<dbReference type="InterPro" id="IPR036277">
    <property type="entry name" value="SMC_hinge_sf"/>
</dbReference>
<dbReference type="SUPFAM" id="SSF75553">
    <property type="entry name" value="Smc hinge domain"/>
    <property type="match status" value="1"/>
</dbReference>
<comment type="subcellular location">
    <subcellularLocation>
        <location evidence="2">Chromosome</location>
    </subcellularLocation>
    <subcellularLocation>
        <location evidence="1 10">Nucleus</location>
    </subcellularLocation>
</comment>
<evidence type="ECO:0000256" key="7">
    <source>
        <dbReference type="ARBA" id="ARBA00023054"/>
    </source>
</evidence>
<keyword evidence="5" id="KW-0547">Nucleotide-binding</keyword>
<dbReference type="FunFam" id="3.40.50.300:FF:000562">
    <property type="entry name" value="Structural maintenance of chromosomes protein"/>
    <property type="match status" value="1"/>
</dbReference>
<dbReference type="STRING" id="7868.ENSCMIP00000033509"/>
<feature type="coiled-coil region" evidence="11">
    <location>
        <begin position="235"/>
        <end position="283"/>
    </location>
</feature>
<evidence type="ECO:0000256" key="9">
    <source>
        <dbReference type="ARBA" id="ARBA00023306"/>
    </source>
</evidence>
<evidence type="ECO:0000256" key="11">
    <source>
        <dbReference type="SAM" id="Coils"/>
    </source>
</evidence>
<dbReference type="GO" id="GO:0007062">
    <property type="term" value="P:sister chromatid cohesion"/>
    <property type="evidence" value="ECO:0007669"/>
    <property type="project" value="InterPro"/>
</dbReference>
<dbReference type="GO" id="GO:0030893">
    <property type="term" value="C:meiotic cohesin complex"/>
    <property type="evidence" value="ECO:0007669"/>
    <property type="project" value="TreeGrafter"/>
</dbReference>
<proteinExistence type="evidence at transcript level"/>
<evidence type="ECO:0000256" key="5">
    <source>
        <dbReference type="ARBA" id="ARBA00022741"/>
    </source>
</evidence>
<accession>V9K7S4</accession>
<comment type="similarity">
    <text evidence="3">Belongs to the SMC family. SMC1 subfamily.</text>
</comment>
<evidence type="ECO:0000256" key="8">
    <source>
        <dbReference type="ARBA" id="ARBA00023242"/>
    </source>
</evidence>
<evidence type="ECO:0000256" key="10">
    <source>
        <dbReference type="PIRNR" id="PIRNR005719"/>
    </source>
</evidence>
<dbReference type="AlphaFoldDB" id="V9K7S4"/>
<name>V9K7S4_CALMI</name>
<dbReference type="Proteomes" id="UP000314986">
    <property type="component" value="Unassembled WGS sequence"/>
</dbReference>
<dbReference type="Gene3D" id="3.30.70.1620">
    <property type="match status" value="1"/>
</dbReference>
<dbReference type="GO" id="GO:0005654">
    <property type="term" value="C:nucleoplasm"/>
    <property type="evidence" value="ECO:0007669"/>
    <property type="project" value="UniProtKB-ARBA"/>
</dbReference>
<dbReference type="FunFam" id="3.40.50.300:FF:000564">
    <property type="entry name" value="Structural maintenance of chromosomes 1A"/>
    <property type="match status" value="1"/>
</dbReference>
<reference evidence="15" key="1">
    <citation type="journal article" date="2006" name="Science">
        <title>Ancient noncoding elements conserved in the human genome.</title>
        <authorList>
            <person name="Venkatesh B."/>
            <person name="Kirkness E.F."/>
            <person name="Loh Y.H."/>
            <person name="Halpern A.L."/>
            <person name="Lee A.P."/>
            <person name="Johnson J."/>
            <person name="Dandona N."/>
            <person name="Viswanathan L.D."/>
            <person name="Tay A."/>
            <person name="Venter J.C."/>
            <person name="Strausberg R.L."/>
            <person name="Brenner S."/>
        </authorList>
    </citation>
    <scope>NUCLEOTIDE SEQUENCE [LARGE SCALE GENOMIC DNA]</scope>
</reference>
<dbReference type="EMBL" id="JW861612">
    <property type="protein sequence ID" value="AFO94129.1"/>
    <property type="molecule type" value="mRNA"/>
</dbReference>
<evidence type="ECO:0000313" key="15">
    <source>
        <dbReference type="Proteomes" id="UP000314986"/>
    </source>
</evidence>
<gene>
    <name evidence="14" type="primary">LOC103179412</name>
</gene>
<sequence length="1233" mass="143522">MGTLQLIEVEDFKSWRGRQSIGPFMRFTCIIGPNGSGKSNVMDAISFVMGERTANLRVKHLRDLIHGAHVGAPVSSVAKVSMVYQKENGNEVTFERIITGNSSAFHLNGRAISRMEYTSELEKIGILLKARNCLVFQGAVENIAMKKPKERTQLFEQISNSGELAAEYESKKKELTKAEEEARFNYNKKKSAAVERNHVKHEKQEADRYNMFIEDLKNTRIQLQLFHLYHNELFIEDLDNKLQEKNKIINSWKERQTAAEQHVKAMKKELGKLIREQQQIEKEIKEHEFSLNEKRPNYIKGKENTSHHIKKVEIAKKSLENSERQYSTHQQEVKELKLEIEDVNKAWDAFEQKVQKQIISRGHSMELEESQIQRYKELKELVRKQVSTMTQTLEKLRWEQKADRDKLELDQRNSKDLELQVKHTEHEIEDHLKRAEKLEEYIDNCKTTLGGHKQQEEELTKYIESSKVRIGQVSEELNEVAKDLQNAKIDHREGRRQQKKAEIFESLKRMYPEHVYGRLVDLCHPIHKRYQLAATKIFGRYINAIVVSTEKVARDCIRYLKEGRAEPETFLPLDYLEIKPTNERLREIKGAKMMIDVVQSVSPQLKKVIQFVCGNALVCESMKEARQIAFEGPERLQTVALDGTHFTKSGLISGGSSDLRFKAKCWDEKEINQLKETTEKLRTELRDLMKVNRKEAELRQLQAQAKGTEIRMRYSLNDLEQTKKKRLANCYMEKSRLESSLTNFKSEMVMVNRSIEDREEKMQEIQHIMNEVEDRVFENFCAEIGVANIREFENEHVKQQQDIDKKRSEFENQRTRLTIQLEYSQSRCKEDVKKMRSLQETIEKHDEELAHLKKEETRLMNIVDEAMVDQRNLNNQLIMKKSEVKDAQKEVDEARKKLANISREIAKLQKENISVETSIEQNKLERHNLLLACKVQDIQIDLLQGTLDEISEVGTEVDSTQSTTTIYEREAALEIDYSSLPADLKGFTSANEFAAEQNRLNKLLEEKENILRRTAAPNLRAFEKLHNLWDKFQESLDAFTASGKKARICRQDFDTIKKKRCDRFNQCFEYVSVKIDLIYKMMCRNTSAQAFLNAENPEEPYLDGIGYNCVAPGKRFMPMDNLSGGEKTVAALALLFAIHSFRPAPFFVLDEVDAALDNTNIGKVTDYIREQSRKNFQVIVISLKEEFYSKADALIGIYPEQGEFISSRLSTFDLTPYPENNKEDEMQKFKLEL</sequence>
<organism evidence="13">
    <name type="scientific">Callorhinchus milii</name>
    <name type="common">Ghost shark</name>
    <dbReference type="NCBI Taxonomy" id="7868"/>
    <lineage>
        <taxon>Eukaryota</taxon>
        <taxon>Metazoa</taxon>
        <taxon>Chordata</taxon>
        <taxon>Craniata</taxon>
        <taxon>Vertebrata</taxon>
        <taxon>Chondrichthyes</taxon>
        <taxon>Holocephali</taxon>
        <taxon>Chimaeriformes</taxon>
        <taxon>Callorhinchidae</taxon>
        <taxon>Callorhinchus</taxon>
    </lineage>
</organism>
<dbReference type="FunFam" id="3.30.70.1620:FF:000001">
    <property type="entry name" value="Structural maintenance of chromosomes 1B"/>
    <property type="match status" value="1"/>
</dbReference>
<reference evidence="13 15" key="3">
    <citation type="journal article" date="2014" name="Nature">
        <title>Elephant shark genome provides unique insights into gnathostome evolution.</title>
        <authorList>
            <consortium name="International Elephant Shark Genome Sequencing Consortium"/>
            <person name="Venkatesh B."/>
            <person name="Lee A.P."/>
            <person name="Ravi V."/>
            <person name="Maurya A.K."/>
            <person name="Lian M.M."/>
            <person name="Swann J.B."/>
            <person name="Ohta Y."/>
            <person name="Flajnik M.F."/>
            <person name="Sutoh Y."/>
            <person name="Kasahara M."/>
            <person name="Hoon S."/>
            <person name="Gangu V."/>
            <person name="Roy S.W."/>
            <person name="Irimia M."/>
            <person name="Korzh V."/>
            <person name="Kondrychyn I."/>
            <person name="Lim Z.W."/>
            <person name="Tay B.H."/>
            <person name="Tohari S."/>
            <person name="Kong K.W."/>
            <person name="Ho S."/>
            <person name="Lorente-Galdos B."/>
            <person name="Quilez J."/>
            <person name="Marques-Bonet T."/>
            <person name="Raney B.J."/>
            <person name="Ingham P.W."/>
            <person name="Tay A."/>
            <person name="Hillier L.W."/>
            <person name="Minx P."/>
            <person name="Boehm T."/>
            <person name="Wilson R.K."/>
            <person name="Brenner S."/>
            <person name="Warren W.C."/>
        </authorList>
    </citation>
    <scope>NUCLEOTIDE SEQUENCE</scope>
    <source>
        <tissue evidence="13">Testis</tissue>
    </source>
</reference>
<dbReference type="Ensembl" id="ENSCMIT00000034015.1">
    <property type="protein sequence ID" value="ENSCMIP00000033509.1"/>
    <property type="gene ID" value="ENSCMIG00000014269.1"/>
</dbReference>
<keyword evidence="8 10" id="KW-0539">Nucleus</keyword>
<dbReference type="InterPro" id="IPR027417">
    <property type="entry name" value="P-loop_NTPase"/>
</dbReference>
<protein>
    <recommendedName>
        <fullName evidence="10">Structural maintenance of chromosomes protein</fullName>
    </recommendedName>
</protein>
<feature type="coiled-coil region" evidence="11">
    <location>
        <begin position="755"/>
        <end position="918"/>
    </location>
</feature>
<keyword evidence="4" id="KW-0158">Chromosome</keyword>